<feature type="compositionally biased region" description="Basic and acidic residues" evidence="2">
    <location>
        <begin position="18"/>
        <end position="37"/>
    </location>
</feature>
<dbReference type="GO" id="GO:0005737">
    <property type="term" value="C:cytoplasm"/>
    <property type="evidence" value="ECO:0007669"/>
    <property type="project" value="UniProtKB-ARBA"/>
</dbReference>
<dbReference type="GO" id="GO:0019899">
    <property type="term" value="F:enzyme binding"/>
    <property type="evidence" value="ECO:0007669"/>
    <property type="project" value="UniProtKB-ARBA"/>
</dbReference>
<sequence>MPRTDRAGNESENVGATTRDRNVFDMTSQRERSVMGRNVEAERKRNGGTNNANRKCYNCSNYGHIGRECPRRAARVNQIMDGSTAQPKSKETEPLSAIIDRVRSMGVQLGKGNDKSPPNDLIGERMVAPVRVLGSKEKALLDTGSMISIVPVELLARARDRKVDVDSFKFLEKSKLTSVHDASGNRMDFLGAVYLEVELEGGRCDTVAFHISVTKEEELIIGTNALQRLGVEMVMKGPSAERVTNRVAVTKRVYVPPREVQTVQVCCEGDLAEAAERVIWPERRGIAAGVYAIKGQRTELPMFNTSDEPVLLKEGESVGYWSTDKWHDRGVTIVSSTERGHLQYTCGDGCFARVTLADVKRVTFPGAYGRQPVSDLWTAWKMASIFIRNDITVAQKIQYQMERAVILDAGALCSVLRLAYEVCTDWTVFLCTSKEVATHAPIDGNCITDFYRAAFEQFRKDLKEESRAARRIKQGPVGFAAPETALLLERDGPRGGIITKVVITYTGLKETLANWKTFAIWVIVWPLENRGQEDIMKEIVDLARSHLDDGGRIVTAWPPVTAPKETKWKSMRKIWKTLDDVIAGYGTEDQVALTASNFVSDNKIFLEAGTPEAAAQF</sequence>
<accession>A0A183F8G6</accession>
<evidence type="ECO:0000313" key="6">
    <source>
        <dbReference type="WBParaSite" id="HPBE_0000245801-mRNA-1"/>
    </source>
</evidence>
<dbReference type="InterPro" id="IPR001878">
    <property type="entry name" value="Znf_CCHC"/>
</dbReference>
<keyword evidence="5" id="KW-1185">Reference proteome</keyword>
<dbReference type="Proteomes" id="UP000050761">
    <property type="component" value="Unassembled WGS sequence"/>
</dbReference>
<dbReference type="InterPro" id="IPR036875">
    <property type="entry name" value="Znf_CCHC_sf"/>
</dbReference>
<dbReference type="EMBL" id="UZAH01003729">
    <property type="protein sequence ID" value="VDO25396.1"/>
    <property type="molecule type" value="Genomic_DNA"/>
</dbReference>
<feature type="domain" description="CCHC-type" evidence="3">
    <location>
        <begin position="54"/>
        <end position="71"/>
    </location>
</feature>
<dbReference type="AlphaFoldDB" id="A0A183F8G6"/>
<evidence type="ECO:0000259" key="3">
    <source>
        <dbReference type="PROSITE" id="PS50158"/>
    </source>
</evidence>
<evidence type="ECO:0000313" key="4">
    <source>
        <dbReference type="EMBL" id="VDO25396.1"/>
    </source>
</evidence>
<dbReference type="Gene3D" id="4.10.60.10">
    <property type="entry name" value="Zinc finger, CCHC-type"/>
    <property type="match status" value="1"/>
</dbReference>
<dbReference type="WBParaSite" id="HPBE_0000245801-mRNA-1">
    <property type="protein sequence ID" value="HPBE_0000245801-mRNA-1"/>
    <property type="gene ID" value="HPBE_0000245801"/>
</dbReference>
<dbReference type="GO" id="GO:0008270">
    <property type="term" value="F:zinc ion binding"/>
    <property type="evidence" value="ECO:0007669"/>
    <property type="project" value="UniProtKB-KW"/>
</dbReference>
<keyword evidence="1" id="KW-0862">Zinc</keyword>
<dbReference type="InterPro" id="IPR021109">
    <property type="entry name" value="Peptidase_aspartic_dom_sf"/>
</dbReference>
<gene>
    <name evidence="4" type="ORF">HPBE_LOCUS2459</name>
</gene>
<protein>
    <submittedName>
        <fullName evidence="6">CCHC-type domain-containing protein</fullName>
    </submittedName>
</protein>
<evidence type="ECO:0000313" key="5">
    <source>
        <dbReference type="Proteomes" id="UP000050761"/>
    </source>
</evidence>
<reference evidence="6" key="2">
    <citation type="submission" date="2019-09" db="UniProtKB">
        <authorList>
            <consortium name="WormBaseParasite"/>
        </authorList>
    </citation>
    <scope>IDENTIFICATION</scope>
</reference>
<evidence type="ECO:0000256" key="2">
    <source>
        <dbReference type="SAM" id="MobiDB-lite"/>
    </source>
</evidence>
<evidence type="ECO:0000256" key="1">
    <source>
        <dbReference type="PROSITE-ProRule" id="PRU00047"/>
    </source>
</evidence>
<feature type="region of interest" description="Disordered" evidence="2">
    <location>
        <begin position="1"/>
        <end position="37"/>
    </location>
</feature>
<accession>A0A3P7TU96</accession>
<dbReference type="PROSITE" id="PS50158">
    <property type="entry name" value="ZF_CCHC"/>
    <property type="match status" value="1"/>
</dbReference>
<proteinExistence type="predicted"/>
<dbReference type="GO" id="GO:0003676">
    <property type="term" value="F:nucleic acid binding"/>
    <property type="evidence" value="ECO:0007669"/>
    <property type="project" value="InterPro"/>
</dbReference>
<dbReference type="Pfam" id="PF00098">
    <property type="entry name" value="zf-CCHC"/>
    <property type="match status" value="1"/>
</dbReference>
<keyword evidence="1" id="KW-0479">Metal-binding</keyword>
<dbReference type="OrthoDB" id="5899762at2759"/>
<organism evidence="5 6">
    <name type="scientific">Heligmosomoides polygyrus</name>
    <name type="common">Parasitic roundworm</name>
    <dbReference type="NCBI Taxonomy" id="6339"/>
    <lineage>
        <taxon>Eukaryota</taxon>
        <taxon>Metazoa</taxon>
        <taxon>Ecdysozoa</taxon>
        <taxon>Nematoda</taxon>
        <taxon>Chromadorea</taxon>
        <taxon>Rhabditida</taxon>
        <taxon>Rhabditina</taxon>
        <taxon>Rhabditomorpha</taxon>
        <taxon>Strongyloidea</taxon>
        <taxon>Heligmosomidae</taxon>
        <taxon>Heligmosomoides</taxon>
    </lineage>
</organism>
<name>A0A183F8G6_HELPZ</name>
<dbReference type="Gene3D" id="2.40.70.10">
    <property type="entry name" value="Acid Proteases"/>
    <property type="match status" value="1"/>
</dbReference>
<dbReference type="SUPFAM" id="SSF57756">
    <property type="entry name" value="Retrovirus zinc finger-like domains"/>
    <property type="match status" value="1"/>
</dbReference>
<keyword evidence="1" id="KW-0863">Zinc-finger</keyword>
<reference evidence="4 5" key="1">
    <citation type="submission" date="2018-11" db="EMBL/GenBank/DDBJ databases">
        <authorList>
            <consortium name="Pathogen Informatics"/>
        </authorList>
    </citation>
    <scope>NUCLEOTIDE SEQUENCE [LARGE SCALE GENOMIC DNA]</scope>
</reference>
<dbReference type="SUPFAM" id="SSF50630">
    <property type="entry name" value="Acid proteases"/>
    <property type="match status" value="1"/>
</dbReference>